<evidence type="ECO:0000256" key="3">
    <source>
        <dbReference type="ARBA" id="ARBA00022448"/>
    </source>
</evidence>
<dbReference type="PANTHER" id="PTHR43649:SF31">
    <property type="entry name" value="SN-GLYCEROL-3-PHOSPHATE-BINDING PERIPLASMIC PROTEIN UGPB"/>
    <property type="match status" value="1"/>
</dbReference>
<evidence type="ECO:0000256" key="1">
    <source>
        <dbReference type="ARBA" id="ARBA00004196"/>
    </source>
</evidence>
<keyword evidence="3" id="KW-0813">Transport</keyword>
<protein>
    <submittedName>
        <fullName evidence="5">Sugar ABC transporter substrate-binding protein</fullName>
    </submittedName>
</protein>
<comment type="subcellular location">
    <subcellularLocation>
        <location evidence="1">Cell envelope</location>
    </subcellularLocation>
</comment>
<dbReference type="Pfam" id="PF13416">
    <property type="entry name" value="SBP_bac_8"/>
    <property type="match status" value="1"/>
</dbReference>
<dbReference type="InterPro" id="IPR006059">
    <property type="entry name" value="SBP"/>
</dbReference>
<keyword evidence="6" id="KW-1185">Reference proteome</keyword>
<dbReference type="Gene3D" id="3.40.190.10">
    <property type="entry name" value="Periplasmic binding protein-like II"/>
    <property type="match status" value="1"/>
</dbReference>
<dbReference type="SUPFAM" id="SSF53850">
    <property type="entry name" value="Periplasmic binding protein-like II"/>
    <property type="match status" value="1"/>
</dbReference>
<name>A0ABN2ZJG6_9ACTN</name>
<proteinExistence type="inferred from homology"/>
<reference evidence="5 6" key="1">
    <citation type="journal article" date="2019" name="Int. J. Syst. Evol. Microbiol.">
        <title>The Global Catalogue of Microorganisms (GCM) 10K type strain sequencing project: providing services to taxonomists for standard genome sequencing and annotation.</title>
        <authorList>
            <consortium name="The Broad Institute Genomics Platform"/>
            <consortium name="The Broad Institute Genome Sequencing Center for Infectious Disease"/>
            <person name="Wu L."/>
            <person name="Ma J."/>
        </authorList>
    </citation>
    <scope>NUCLEOTIDE SEQUENCE [LARGE SCALE GENOMIC DNA]</scope>
    <source>
        <strain evidence="5 6">JCM 16022</strain>
    </source>
</reference>
<dbReference type="PANTHER" id="PTHR43649">
    <property type="entry name" value="ARABINOSE-BINDING PROTEIN-RELATED"/>
    <property type="match status" value="1"/>
</dbReference>
<accession>A0ABN2ZJG6</accession>
<evidence type="ECO:0000256" key="2">
    <source>
        <dbReference type="ARBA" id="ARBA00008520"/>
    </source>
</evidence>
<evidence type="ECO:0000313" key="5">
    <source>
        <dbReference type="EMBL" id="GAA2143195.1"/>
    </source>
</evidence>
<comment type="caution">
    <text evidence="5">The sequence shown here is derived from an EMBL/GenBank/DDBJ whole genome shotgun (WGS) entry which is preliminary data.</text>
</comment>
<comment type="similarity">
    <text evidence="2">Belongs to the bacterial solute-binding protein 1 family.</text>
</comment>
<gene>
    <name evidence="5" type="ORF">GCM10009844_15390</name>
</gene>
<evidence type="ECO:0000256" key="4">
    <source>
        <dbReference type="ARBA" id="ARBA00022729"/>
    </source>
</evidence>
<dbReference type="Proteomes" id="UP001501771">
    <property type="component" value="Unassembled WGS sequence"/>
</dbReference>
<keyword evidence="4" id="KW-0732">Signal</keyword>
<sequence length="449" mass="48368">MAATATAAALVLALAGCDSGGAEPGPILRSGSASPEPRTALTFGVFGPEEEVSAFQGVVDNFNASAEDSEVRLRSWDDHDAMMADLRGQDGSAAKLPDVFMVSRADLAWLQEKQLNQPVDELLDERGVDFGDGYSRDALEAFSSDNRLQCMPYAISPMVIYLNKKLVDFTRMQKREISAPDPESDNPHWNFDQFTAAAQFATRPRKGTRGVYIDPTLTGLAPFIYSGGGQVFDDEEDPTSLAFSSEETRSALERTLQLLRDPHVTPTQQQLAKASALTWFERGRLGMIAGFRSLVPELRQVQGLDFDVMPMPSLDGGATVGDITGLCLSADAASSSAAADFLVHALSTEAVSRVVRSGYLVPANLEVAASDDFRQPGRLPNHSAVFSTSVRTLRVPPLIDTMPELEKAVSGSLDDLLNVPVLDLEAVTDKIDEESQPVLDPEGATEDAQ</sequence>
<dbReference type="EMBL" id="BAAAQR010000003">
    <property type="protein sequence ID" value="GAA2143195.1"/>
    <property type="molecule type" value="Genomic_DNA"/>
</dbReference>
<dbReference type="InterPro" id="IPR050490">
    <property type="entry name" value="Bact_solute-bd_prot1"/>
</dbReference>
<organism evidence="5 6">
    <name type="scientific">Nocardioides koreensis</name>
    <dbReference type="NCBI Taxonomy" id="433651"/>
    <lineage>
        <taxon>Bacteria</taxon>
        <taxon>Bacillati</taxon>
        <taxon>Actinomycetota</taxon>
        <taxon>Actinomycetes</taxon>
        <taxon>Propionibacteriales</taxon>
        <taxon>Nocardioidaceae</taxon>
        <taxon>Nocardioides</taxon>
    </lineage>
</organism>
<evidence type="ECO:0000313" key="6">
    <source>
        <dbReference type="Proteomes" id="UP001501771"/>
    </source>
</evidence>